<organism evidence="1 2">
    <name type="scientific">Amycolatopsis pigmentata</name>
    <dbReference type="NCBI Taxonomy" id="450801"/>
    <lineage>
        <taxon>Bacteria</taxon>
        <taxon>Bacillati</taxon>
        <taxon>Actinomycetota</taxon>
        <taxon>Actinomycetes</taxon>
        <taxon>Pseudonocardiales</taxon>
        <taxon>Pseudonocardiaceae</taxon>
        <taxon>Amycolatopsis</taxon>
    </lineage>
</organism>
<dbReference type="InterPro" id="IPR009078">
    <property type="entry name" value="Ferritin-like_SF"/>
</dbReference>
<evidence type="ECO:0000313" key="1">
    <source>
        <dbReference type="EMBL" id="MFD2419694.1"/>
    </source>
</evidence>
<keyword evidence="2" id="KW-1185">Reference proteome</keyword>
<dbReference type="RefSeq" id="WP_378267724.1">
    <property type="nucleotide sequence ID" value="NZ_JBHUKR010000013.1"/>
</dbReference>
<dbReference type="CDD" id="cd00657">
    <property type="entry name" value="Ferritin_like"/>
    <property type="match status" value="1"/>
</dbReference>
<accession>A0ABW5FXE6</accession>
<dbReference type="SUPFAM" id="SSF47240">
    <property type="entry name" value="Ferritin-like"/>
    <property type="match status" value="1"/>
</dbReference>
<dbReference type="Proteomes" id="UP001597417">
    <property type="component" value="Unassembled WGS sequence"/>
</dbReference>
<dbReference type="InterPro" id="IPR012348">
    <property type="entry name" value="RNR-like"/>
</dbReference>
<protein>
    <submittedName>
        <fullName evidence="1">Ferritin-like domain-containing protein</fullName>
    </submittedName>
</protein>
<sequence length="268" mass="30039">MTTGMDGMHSLDVFRHYDRNHWRLHTLPLSEVDVSLVKPEYVTLVKSAVMGESNVIAAVHGFLNEFADDYDFSAFAVIWGYQEVQHHYSFTSWLQAVGETVDHRAVEAMRAPYDPGTTPSATLATNIISELTVNHVYRAVSAWVDEPVLKDLLLRASRDEAGHAREFRHFAAKRLEAYPGEIPSVLETLYFYTADDKIKHPVGVFKAGLDELAETETIDTGFELFLDRVADSGELAELQGKIRRTFGSLTGYDLSSNRAVRRAIAMAL</sequence>
<comment type="caution">
    <text evidence="1">The sequence shown here is derived from an EMBL/GenBank/DDBJ whole genome shotgun (WGS) entry which is preliminary data.</text>
</comment>
<dbReference type="EMBL" id="JBHUKR010000013">
    <property type="protein sequence ID" value="MFD2419694.1"/>
    <property type="molecule type" value="Genomic_DNA"/>
</dbReference>
<dbReference type="Gene3D" id="1.10.620.20">
    <property type="entry name" value="Ribonucleotide Reductase, subunit A"/>
    <property type="match status" value="1"/>
</dbReference>
<gene>
    <name evidence="1" type="ORF">ACFSXZ_25525</name>
</gene>
<reference evidence="2" key="1">
    <citation type="journal article" date="2019" name="Int. J. Syst. Evol. Microbiol.">
        <title>The Global Catalogue of Microorganisms (GCM) 10K type strain sequencing project: providing services to taxonomists for standard genome sequencing and annotation.</title>
        <authorList>
            <consortium name="The Broad Institute Genomics Platform"/>
            <consortium name="The Broad Institute Genome Sequencing Center for Infectious Disease"/>
            <person name="Wu L."/>
            <person name="Ma J."/>
        </authorList>
    </citation>
    <scope>NUCLEOTIDE SEQUENCE [LARGE SCALE GENOMIC DNA]</scope>
    <source>
        <strain evidence="2">CGMCC 4.7645</strain>
    </source>
</reference>
<proteinExistence type="predicted"/>
<evidence type="ECO:0000313" key="2">
    <source>
        <dbReference type="Proteomes" id="UP001597417"/>
    </source>
</evidence>
<name>A0ABW5FXE6_9PSEU</name>